<keyword evidence="2" id="KW-1185">Reference proteome</keyword>
<name>A0ABQ5DMR9_9ASTR</name>
<comment type="caution">
    <text evidence="1">The sequence shown here is derived from an EMBL/GenBank/DDBJ whole genome shotgun (WGS) entry which is preliminary data.</text>
</comment>
<accession>A0ABQ5DMR9</accession>
<sequence>MNLPVIGNDVYVAAVPLRAGSGAPQLVMSAAYSLYLSWDLQHFMVLTAPASSATLNSQIFRIAIPY</sequence>
<organism evidence="1 2">
    <name type="scientific">Tanacetum coccineum</name>
    <dbReference type="NCBI Taxonomy" id="301880"/>
    <lineage>
        <taxon>Eukaryota</taxon>
        <taxon>Viridiplantae</taxon>
        <taxon>Streptophyta</taxon>
        <taxon>Embryophyta</taxon>
        <taxon>Tracheophyta</taxon>
        <taxon>Spermatophyta</taxon>
        <taxon>Magnoliopsida</taxon>
        <taxon>eudicotyledons</taxon>
        <taxon>Gunneridae</taxon>
        <taxon>Pentapetalae</taxon>
        <taxon>asterids</taxon>
        <taxon>campanulids</taxon>
        <taxon>Asterales</taxon>
        <taxon>Asteraceae</taxon>
        <taxon>Asteroideae</taxon>
        <taxon>Anthemideae</taxon>
        <taxon>Anthemidinae</taxon>
        <taxon>Tanacetum</taxon>
    </lineage>
</organism>
<evidence type="ECO:0000313" key="2">
    <source>
        <dbReference type="Proteomes" id="UP001151760"/>
    </source>
</evidence>
<dbReference type="Proteomes" id="UP001151760">
    <property type="component" value="Unassembled WGS sequence"/>
</dbReference>
<reference evidence="1" key="2">
    <citation type="submission" date="2022-01" db="EMBL/GenBank/DDBJ databases">
        <authorList>
            <person name="Yamashiro T."/>
            <person name="Shiraishi A."/>
            <person name="Satake H."/>
            <person name="Nakayama K."/>
        </authorList>
    </citation>
    <scope>NUCLEOTIDE SEQUENCE</scope>
</reference>
<proteinExistence type="predicted"/>
<dbReference type="EMBL" id="BQNB010015478">
    <property type="protein sequence ID" value="GJT40481.1"/>
    <property type="molecule type" value="Genomic_DNA"/>
</dbReference>
<protein>
    <submittedName>
        <fullName evidence="1">Uncharacterized protein</fullName>
    </submittedName>
</protein>
<evidence type="ECO:0000313" key="1">
    <source>
        <dbReference type="EMBL" id="GJT40481.1"/>
    </source>
</evidence>
<gene>
    <name evidence="1" type="ORF">Tco_0940346</name>
</gene>
<dbReference type="PANTHER" id="PTHR36342:SF1">
    <property type="entry name" value="PTB DOMAIN ENGULFMENT ADAPTER"/>
    <property type="match status" value="1"/>
</dbReference>
<reference evidence="1" key="1">
    <citation type="journal article" date="2022" name="Int. J. Mol. Sci.">
        <title>Draft Genome of Tanacetum Coccineum: Genomic Comparison of Closely Related Tanacetum-Family Plants.</title>
        <authorList>
            <person name="Yamashiro T."/>
            <person name="Shiraishi A."/>
            <person name="Nakayama K."/>
            <person name="Satake H."/>
        </authorList>
    </citation>
    <scope>NUCLEOTIDE SEQUENCE</scope>
</reference>
<dbReference type="PANTHER" id="PTHR36342">
    <property type="entry name" value="PTB DOMAIN ENGULFMENT ADAPTER"/>
    <property type="match status" value="1"/>
</dbReference>